<evidence type="ECO:0000313" key="2">
    <source>
        <dbReference type="EMBL" id="KPN29024.1"/>
    </source>
</evidence>
<sequence>MFKQISRMFGSNDPDTPEEPDEEIDQTAPADAGAPPIDSDELDSEREVPSDDADEGPDVNELDVRIDELQDDLDSTDASLQQLRNSQEEMADSIDEMNDRVRQLVGVYDRIAAEENPFVDDPAEATPSNGDSPMAAVEGSQRGEAAVNGAHGADEAPEQQMADGTDDDVVSFDDLWEEQDEPAGQNPPATGEPDGEDLPPKTTSRPPKSPSSLPSMTARRRRRQQRATTCCSRRFPTATLGRCS</sequence>
<feature type="compositionally biased region" description="Low complexity" evidence="1">
    <location>
        <begin position="200"/>
        <end position="215"/>
    </location>
</feature>
<dbReference type="Proteomes" id="UP000050535">
    <property type="component" value="Unassembled WGS sequence"/>
</dbReference>
<keyword evidence="2" id="KW-0282">Flagellum</keyword>
<proteinExistence type="predicted"/>
<feature type="compositionally biased region" description="Acidic residues" evidence="1">
    <location>
        <begin position="38"/>
        <end position="61"/>
    </location>
</feature>
<feature type="compositionally biased region" description="Acidic residues" evidence="1">
    <location>
        <begin position="164"/>
        <end position="181"/>
    </location>
</feature>
<feature type="region of interest" description="Disordered" evidence="1">
    <location>
        <begin position="114"/>
        <end position="244"/>
    </location>
</feature>
<dbReference type="STRING" id="699431.SY89_03258"/>
<dbReference type="EMBL" id="LGUC01000002">
    <property type="protein sequence ID" value="KPN29024.1"/>
    <property type="molecule type" value="Genomic_DNA"/>
</dbReference>
<feature type="compositionally biased region" description="Acidic residues" evidence="1">
    <location>
        <begin position="15"/>
        <end position="25"/>
    </location>
</feature>
<organism evidence="2 3">
    <name type="scientific">Halolamina pelagica</name>
    <dbReference type="NCBI Taxonomy" id="699431"/>
    <lineage>
        <taxon>Archaea</taxon>
        <taxon>Methanobacteriati</taxon>
        <taxon>Methanobacteriota</taxon>
        <taxon>Stenosarchaea group</taxon>
        <taxon>Halobacteria</taxon>
        <taxon>Halobacteriales</taxon>
        <taxon>Haloferacaceae</taxon>
    </lineage>
</organism>
<keyword evidence="2" id="KW-0966">Cell projection</keyword>
<dbReference type="InterPro" id="IPR009205">
    <property type="entry name" value="FlaC_arc"/>
</dbReference>
<name>A0A0P7H6M0_9EURY</name>
<dbReference type="Pfam" id="PF05377">
    <property type="entry name" value="FlaC_arch"/>
    <property type="match status" value="1"/>
</dbReference>
<keyword evidence="3" id="KW-1185">Reference proteome</keyword>
<evidence type="ECO:0000256" key="1">
    <source>
        <dbReference type="SAM" id="MobiDB-lite"/>
    </source>
</evidence>
<accession>A0A0P7H6M0</accession>
<protein>
    <submittedName>
        <fullName evidence="2">Putative archaeal flagellar protein C</fullName>
    </submittedName>
</protein>
<reference evidence="3" key="1">
    <citation type="submission" date="2013-11" db="EMBL/GenBank/DDBJ databases">
        <authorList>
            <person name="Hoang H.T."/>
            <person name="Killian M.L."/>
            <person name="Madson D.M."/>
            <person name="Arruda P.H.E."/>
            <person name="Sun D."/>
            <person name="Schwartz K.J."/>
            <person name="Yoon K."/>
        </authorList>
    </citation>
    <scope>NUCLEOTIDE SEQUENCE [LARGE SCALE GENOMIC DNA]</scope>
    <source>
        <strain evidence="3">CDK2</strain>
    </source>
</reference>
<evidence type="ECO:0000313" key="3">
    <source>
        <dbReference type="Proteomes" id="UP000050535"/>
    </source>
</evidence>
<keyword evidence="2" id="KW-0969">Cilium</keyword>
<comment type="caution">
    <text evidence="2">The sequence shown here is derived from an EMBL/GenBank/DDBJ whole genome shotgun (WGS) entry which is preliminary data.</text>
</comment>
<feature type="region of interest" description="Disordered" evidence="1">
    <location>
        <begin position="1"/>
        <end position="62"/>
    </location>
</feature>
<gene>
    <name evidence="2" type="ORF">SY89_03258</name>
</gene>
<dbReference type="AlphaFoldDB" id="A0A0P7H6M0"/>